<accession>A0A0C9NM09</accession>
<feature type="domain" description="Glycine zipper 2TM" evidence="6">
    <location>
        <begin position="92"/>
        <end position="132"/>
    </location>
</feature>
<evidence type="ECO:0000313" key="7">
    <source>
        <dbReference type="EMBL" id="GAN15693.1"/>
    </source>
</evidence>
<dbReference type="GO" id="GO:0071973">
    <property type="term" value="P:bacterial-type flagellum-dependent cell motility"/>
    <property type="evidence" value="ECO:0007669"/>
    <property type="project" value="InterPro"/>
</dbReference>
<gene>
    <name evidence="7" type="ORF">SP6_63_00080</name>
</gene>
<dbReference type="EMBL" id="BBJS01000063">
    <property type="protein sequence ID" value="GAN15693.1"/>
    <property type="molecule type" value="Genomic_DNA"/>
</dbReference>
<comment type="subcellular location">
    <subcellularLocation>
        <location evidence="1">Cell outer membrane</location>
        <topology evidence="1">Lipid-anchor</topology>
    </subcellularLocation>
</comment>
<evidence type="ECO:0000256" key="1">
    <source>
        <dbReference type="ARBA" id="ARBA00004459"/>
    </source>
</evidence>
<dbReference type="AlphaFoldDB" id="A0A0C9NM09"/>
<comment type="caution">
    <text evidence="7">The sequence shown here is derived from an EMBL/GenBank/DDBJ whole genome shotgun (WGS) entry which is preliminary data.</text>
</comment>
<protein>
    <recommendedName>
        <fullName evidence="3">17 kDa surface antigen</fullName>
    </recommendedName>
</protein>
<dbReference type="InterPro" id="IPR000563">
    <property type="entry name" value="Flag_FliH"/>
</dbReference>
<feature type="chain" id="PRO_5002200246" description="17 kDa surface antigen" evidence="5">
    <location>
        <begin position="25"/>
        <end position="139"/>
    </location>
</feature>
<dbReference type="Pfam" id="PF05433">
    <property type="entry name" value="Rick_17kDa_Anti"/>
    <property type="match status" value="1"/>
</dbReference>
<dbReference type="GO" id="GO:0009288">
    <property type="term" value="C:bacterial-type flagellum"/>
    <property type="evidence" value="ECO:0007669"/>
    <property type="project" value="InterPro"/>
</dbReference>
<proteinExistence type="inferred from homology"/>
<evidence type="ECO:0000256" key="2">
    <source>
        <dbReference type="ARBA" id="ARBA00008681"/>
    </source>
</evidence>
<dbReference type="GO" id="GO:0009279">
    <property type="term" value="C:cell outer membrane"/>
    <property type="evidence" value="ECO:0007669"/>
    <property type="project" value="UniProtKB-SubCell"/>
</dbReference>
<evidence type="ECO:0000313" key="8">
    <source>
        <dbReference type="Proteomes" id="UP000032025"/>
    </source>
</evidence>
<dbReference type="GO" id="GO:0003774">
    <property type="term" value="F:cytoskeletal motor activity"/>
    <property type="evidence" value="ECO:0007669"/>
    <property type="project" value="InterPro"/>
</dbReference>
<dbReference type="InterPro" id="IPR008816">
    <property type="entry name" value="Gly_zipper_2TM_dom"/>
</dbReference>
<evidence type="ECO:0000256" key="4">
    <source>
        <dbReference type="ARBA" id="ARBA00023288"/>
    </source>
</evidence>
<evidence type="ECO:0000256" key="3">
    <source>
        <dbReference type="ARBA" id="ARBA00015281"/>
    </source>
</evidence>
<feature type="signal peptide" evidence="5">
    <location>
        <begin position="1"/>
        <end position="24"/>
    </location>
</feature>
<keyword evidence="5" id="KW-0732">Signal</keyword>
<dbReference type="Proteomes" id="UP000032025">
    <property type="component" value="Unassembled WGS sequence"/>
</dbReference>
<keyword evidence="4" id="KW-0449">Lipoprotein</keyword>
<keyword evidence="8" id="KW-1185">Reference proteome</keyword>
<organism evidence="7 8">
    <name type="scientific">Sphingomonas paucimobilis NBRC 13935</name>
    <dbReference type="NCBI Taxonomy" id="1219050"/>
    <lineage>
        <taxon>Bacteria</taxon>
        <taxon>Pseudomonadati</taxon>
        <taxon>Pseudomonadota</taxon>
        <taxon>Alphaproteobacteria</taxon>
        <taxon>Sphingomonadales</taxon>
        <taxon>Sphingomonadaceae</taxon>
        <taxon>Sphingomonas</taxon>
    </lineage>
</organism>
<evidence type="ECO:0000259" key="6">
    <source>
        <dbReference type="Pfam" id="PF05433"/>
    </source>
</evidence>
<evidence type="ECO:0000256" key="5">
    <source>
        <dbReference type="SAM" id="SignalP"/>
    </source>
</evidence>
<name>A0A0C9NM09_SPHPI</name>
<dbReference type="PRINTS" id="PR01003">
    <property type="entry name" value="FLGFLIH"/>
</dbReference>
<reference evidence="7 8" key="1">
    <citation type="submission" date="2014-08" db="EMBL/GenBank/DDBJ databases">
        <title>Whole genome shotgun sequence of Sphingomonas paucimobilis NBRC 13935.</title>
        <authorList>
            <person name="Hosoyama A."/>
            <person name="Hashimoto M."/>
            <person name="Hosoyama Y."/>
            <person name="Noguchi M."/>
            <person name="Uohara A."/>
            <person name="Ohji S."/>
            <person name="Katano-Makiyama Y."/>
            <person name="Ichikawa N."/>
            <person name="Kimura A."/>
            <person name="Yamazoe A."/>
            <person name="Fujita N."/>
        </authorList>
    </citation>
    <scope>NUCLEOTIDE SEQUENCE [LARGE SCALE GENOMIC DNA]</scope>
    <source>
        <strain evidence="7 8">NBRC 13935</strain>
    </source>
</reference>
<comment type="similarity">
    <text evidence="2">Belongs to the rickettsiale 17 kDa surface antigen family.</text>
</comment>
<sequence>MRLLAFCLASLLLSATLIPNTAHGQSWHWDGYDRSGYHDYRDGYDDGGADGYRDGHDDGYEQGRGDGYHRGYADARDDDRPVHNPCRAQGGAGALLGAVGGGLAGHLVAGRRDKLIGTALGALAGGVAGDAIHRRDRCR</sequence>